<dbReference type="InterPro" id="IPR020846">
    <property type="entry name" value="MFS_dom"/>
</dbReference>
<feature type="transmembrane region" description="Helical" evidence="8">
    <location>
        <begin position="12"/>
        <end position="30"/>
    </location>
</feature>
<dbReference type="PANTHER" id="PTHR48021">
    <property type="match status" value="1"/>
</dbReference>
<dbReference type="Gene3D" id="1.20.1250.20">
    <property type="entry name" value="MFS general substrate transporter like domains"/>
    <property type="match status" value="1"/>
</dbReference>
<dbReference type="PROSITE" id="PS00217">
    <property type="entry name" value="SUGAR_TRANSPORT_2"/>
    <property type="match status" value="1"/>
</dbReference>
<feature type="transmembrane region" description="Helical" evidence="8">
    <location>
        <begin position="352"/>
        <end position="375"/>
    </location>
</feature>
<evidence type="ECO:0000313" key="10">
    <source>
        <dbReference type="EMBL" id="CAG6740061.1"/>
    </source>
</evidence>
<keyword evidence="5 8" id="KW-0812">Transmembrane</keyword>
<organism evidence="10">
    <name type="scientific">Cacopsylla melanoneura</name>
    <dbReference type="NCBI Taxonomy" id="428564"/>
    <lineage>
        <taxon>Eukaryota</taxon>
        <taxon>Metazoa</taxon>
        <taxon>Ecdysozoa</taxon>
        <taxon>Arthropoda</taxon>
        <taxon>Hexapoda</taxon>
        <taxon>Insecta</taxon>
        <taxon>Pterygota</taxon>
        <taxon>Neoptera</taxon>
        <taxon>Paraneoptera</taxon>
        <taxon>Hemiptera</taxon>
        <taxon>Sternorrhyncha</taxon>
        <taxon>Psylloidea</taxon>
        <taxon>Psyllidae</taxon>
        <taxon>Psyllinae</taxon>
        <taxon>Cacopsylla</taxon>
    </lineage>
</organism>
<dbReference type="AlphaFoldDB" id="A0A8D8Z5B0"/>
<keyword evidence="3" id="KW-1003">Cell membrane</keyword>
<dbReference type="Pfam" id="PF00083">
    <property type="entry name" value="Sugar_tr"/>
    <property type="match status" value="1"/>
</dbReference>
<feature type="transmembrane region" description="Helical" evidence="8">
    <location>
        <begin position="416"/>
        <end position="434"/>
    </location>
</feature>
<dbReference type="FunFam" id="1.20.1250.20:FF:000218">
    <property type="entry name" value="facilitated trehalose transporter Tret1"/>
    <property type="match status" value="1"/>
</dbReference>
<evidence type="ECO:0000259" key="9">
    <source>
        <dbReference type="PROSITE" id="PS50850"/>
    </source>
</evidence>
<dbReference type="InterPro" id="IPR036259">
    <property type="entry name" value="MFS_trans_sf"/>
</dbReference>
<feature type="transmembrane region" description="Helical" evidence="8">
    <location>
        <begin position="319"/>
        <end position="340"/>
    </location>
</feature>
<dbReference type="SUPFAM" id="SSF103473">
    <property type="entry name" value="MFS general substrate transporter"/>
    <property type="match status" value="1"/>
</dbReference>
<comment type="subcellular location">
    <subcellularLocation>
        <location evidence="1">Cell membrane</location>
        <topology evidence="1">Multi-pass membrane protein</topology>
    </subcellularLocation>
</comment>
<dbReference type="GO" id="GO:0005886">
    <property type="term" value="C:plasma membrane"/>
    <property type="evidence" value="ECO:0007669"/>
    <property type="project" value="UniProtKB-SubCell"/>
</dbReference>
<keyword evidence="6 8" id="KW-1133">Transmembrane helix</keyword>
<name>A0A8D8Z5B0_9HEMI</name>
<evidence type="ECO:0000256" key="2">
    <source>
        <dbReference type="ARBA" id="ARBA00022448"/>
    </source>
</evidence>
<feature type="transmembrane region" description="Helical" evidence="8">
    <location>
        <begin position="294"/>
        <end position="312"/>
    </location>
</feature>
<dbReference type="GO" id="GO:0022857">
    <property type="term" value="F:transmembrane transporter activity"/>
    <property type="evidence" value="ECO:0007669"/>
    <property type="project" value="InterPro"/>
</dbReference>
<feature type="transmembrane region" description="Helical" evidence="8">
    <location>
        <begin position="387"/>
        <end position="410"/>
    </location>
</feature>
<evidence type="ECO:0000256" key="1">
    <source>
        <dbReference type="ARBA" id="ARBA00004651"/>
    </source>
</evidence>
<keyword evidence="7 8" id="KW-0472">Membrane</keyword>
<dbReference type="InterPro" id="IPR050549">
    <property type="entry name" value="MFS_Trehalose_Transporter"/>
</dbReference>
<accession>A0A8D8Z5B0</accession>
<feature type="transmembrane region" description="Helical" evidence="8">
    <location>
        <begin position="57"/>
        <end position="79"/>
    </location>
</feature>
<evidence type="ECO:0000256" key="7">
    <source>
        <dbReference type="ARBA" id="ARBA00023136"/>
    </source>
</evidence>
<dbReference type="InterPro" id="IPR005828">
    <property type="entry name" value="MFS_sugar_transport-like"/>
</dbReference>
<feature type="transmembrane region" description="Helical" evidence="8">
    <location>
        <begin position="86"/>
        <end position="103"/>
    </location>
</feature>
<evidence type="ECO:0000256" key="8">
    <source>
        <dbReference type="SAM" id="Phobius"/>
    </source>
</evidence>
<protein>
    <submittedName>
        <fullName evidence="10">Facilitated trehalose transporter Tret1</fullName>
    </submittedName>
</protein>
<feature type="domain" description="Major facilitator superfamily (MFS) profile" evidence="9">
    <location>
        <begin position="2"/>
        <end position="442"/>
    </location>
</feature>
<sequence>MLINTIYLRQFLATNTACLILFVCACWVAWPSSVNRKLSKSYDDKDHIGLRLDEVQITWVVSLLDLGNAVSPIFSSFIINRIGRKNTLLLVSLFFLPTWLMVWDSSSLNYIYTARFLIGVSKGLAFTAVPVYISEIADHKIRGMLGSTGHTFMTLGLLFSLCVGPYISYQSLNIIFSIIPLLFLALFVLMPETPYYYIMKEDYVAAEKSLKWFKPYEKNVKESLAKLVESHKEMDSGASYWALFSQSNTRIPLMIVTGVSFFQRLSGITALVAYSSVTLPHLSFTSWFGPNECVIAFTLCMTITNLICAPFMDTLSRKILLCTSIFCGIIMMTLTSAYYYVYPVPSNSYKDLIPYVLFILYGFTYLGMGNVPPLLPSEYFTTSQRSYASAVTSVALATGSFITSKFYLIVQKDCGSYFAFVIFALVHVVYLLFASKLVRETQGKTFEEIQAKFYKKSRAGAGELNNTQM</sequence>
<proteinExistence type="predicted"/>
<evidence type="ECO:0000256" key="5">
    <source>
        <dbReference type="ARBA" id="ARBA00022692"/>
    </source>
</evidence>
<dbReference type="PANTHER" id="PTHR48021:SF46">
    <property type="entry name" value="MAJOR FACILITATOR SUPERFAMILY (MFS) PROFILE DOMAIN-CONTAINING PROTEIN"/>
    <property type="match status" value="1"/>
</dbReference>
<evidence type="ECO:0000256" key="4">
    <source>
        <dbReference type="ARBA" id="ARBA00022597"/>
    </source>
</evidence>
<dbReference type="EMBL" id="HBUF01416986">
    <property type="protein sequence ID" value="CAG6740061.1"/>
    <property type="molecule type" value="Transcribed_RNA"/>
</dbReference>
<dbReference type="InterPro" id="IPR005829">
    <property type="entry name" value="Sugar_transporter_CS"/>
</dbReference>
<feature type="transmembrane region" description="Helical" evidence="8">
    <location>
        <begin position="173"/>
        <end position="190"/>
    </location>
</feature>
<dbReference type="PROSITE" id="PS50850">
    <property type="entry name" value="MFS"/>
    <property type="match status" value="1"/>
</dbReference>
<dbReference type="EMBL" id="HBUF01576190">
    <property type="protein sequence ID" value="CAG6768406.1"/>
    <property type="molecule type" value="Transcribed_RNA"/>
</dbReference>
<keyword evidence="2" id="KW-0813">Transport</keyword>
<feature type="transmembrane region" description="Helical" evidence="8">
    <location>
        <begin position="145"/>
        <end position="167"/>
    </location>
</feature>
<keyword evidence="4" id="KW-0762">Sugar transport</keyword>
<evidence type="ECO:0000256" key="3">
    <source>
        <dbReference type="ARBA" id="ARBA00022475"/>
    </source>
</evidence>
<feature type="transmembrane region" description="Helical" evidence="8">
    <location>
        <begin position="109"/>
        <end position="133"/>
    </location>
</feature>
<evidence type="ECO:0000256" key="6">
    <source>
        <dbReference type="ARBA" id="ARBA00022989"/>
    </source>
</evidence>
<feature type="transmembrane region" description="Helical" evidence="8">
    <location>
        <begin position="253"/>
        <end position="274"/>
    </location>
</feature>
<reference evidence="10" key="1">
    <citation type="submission" date="2021-05" db="EMBL/GenBank/DDBJ databases">
        <authorList>
            <person name="Alioto T."/>
            <person name="Alioto T."/>
            <person name="Gomez Garrido J."/>
        </authorList>
    </citation>
    <scope>NUCLEOTIDE SEQUENCE</scope>
</reference>